<dbReference type="WormBase" id="Y41C4A.10">
    <property type="protein sequence ID" value="CE20250"/>
    <property type="gene ID" value="WBGene00001235"/>
    <property type="gene designation" value="elb-1"/>
</dbReference>
<dbReference type="STRING" id="6239.Y41C4A.10.1"/>
<dbReference type="PIR" id="T26804">
    <property type="entry name" value="T26804"/>
</dbReference>
<reference evidence="3" key="4">
    <citation type="submission" date="2024-10" db="EMBL/GenBank/DDBJ databases">
        <authorList>
            <consortium name="WormBase Consortium"/>
            <person name="WormBase"/>
        </authorList>
    </citation>
    <scope>NUCLEOTIDE SEQUENCE</scope>
    <source>
        <strain evidence="3">Bristol N2</strain>
    </source>
</reference>
<dbReference type="GO" id="GO:0031462">
    <property type="term" value="C:Cul2-RING ubiquitin ligase complex"/>
    <property type="evidence" value="ECO:0000314"/>
    <property type="project" value="ComplexPortal"/>
</dbReference>
<dbReference type="Bgee" id="WBGene00001235">
    <property type="expression patterns" value="Expressed in pharyngeal muscle cell (C elegans) and 4 other cell types or tissues"/>
</dbReference>
<dbReference type="EMBL" id="AF326942">
    <property type="protein sequence ID" value="AAG49392.1"/>
    <property type="molecule type" value="mRNA"/>
</dbReference>
<dbReference type="Reactome" id="R-CEL-112382">
    <property type="pathway name" value="Formation of RNA Pol II elongation complex"/>
</dbReference>
<dbReference type="RefSeq" id="NP_499517.1">
    <property type="nucleotide sequence ID" value="NM_067116.7"/>
</dbReference>
<keyword evidence="4" id="KW-1185">Reference proteome</keyword>
<dbReference type="eggNOG" id="KOG4495">
    <property type="taxonomic scope" value="Eukaryota"/>
</dbReference>
<dbReference type="GO" id="GO:0070449">
    <property type="term" value="C:elongin complex"/>
    <property type="evidence" value="ECO:0000318"/>
    <property type="project" value="GO_Central"/>
</dbReference>
<dbReference type="IntAct" id="G5ECR7">
    <property type="interactions" value="5"/>
</dbReference>
<evidence type="ECO:0000256" key="1">
    <source>
        <dbReference type="SAM" id="MobiDB-lite"/>
    </source>
</evidence>
<dbReference type="GO" id="GO:0030891">
    <property type="term" value="C:VCB complex"/>
    <property type="evidence" value="ECO:0000318"/>
    <property type="project" value="GO_Central"/>
</dbReference>
<feature type="region of interest" description="Disordered" evidence="1">
    <location>
        <begin position="95"/>
        <end position="118"/>
    </location>
</feature>
<evidence type="ECO:0000313" key="2">
    <source>
        <dbReference type="EMBL" id="AAG49392.1"/>
    </source>
</evidence>
<dbReference type="CTD" id="176605"/>
<dbReference type="GeneID" id="176605"/>
<dbReference type="ComplexPortal" id="CPX-3383">
    <property type="entry name" value="CBC-fem-1 Ubiquitin Ligase complex"/>
</dbReference>
<dbReference type="EMBL" id="BX284603">
    <property type="protein sequence ID" value="CAA21548.1"/>
    <property type="molecule type" value="Genomic_DNA"/>
</dbReference>
<dbReference type="Reactome" id="R-CEL-6796648">
    <property type="pathway name" value="TP53 Regulates Transcription of DNA Repair Genes"/>
</dbReference>
<evidence type="ECO:0000313" key="5">
    <source>
        <dbReference type="WormBase" id="Y41C4A.10"/>
    </source>
</evidence>
<dbReference type="Reactome" id="R-CEL-75955">
    <property type="pathway name" value="RNA Polymerase II Transcription Elongation"/>
</dbReference>
<evidence type="ECO:0000313" key="4">
    <source>
        <dbReference type="Proteomes" id="UP000001940"/>
    </source>
</evidence>
<dbReference type="GO" id="GO:0030238">
    <property type="term" value="P:male sex determination"/>
    <property type="evidence" value="ECO:0000315"/>
    <property type="project" value="ComplexPortal"/>
</dbReference>
<dbReference type="SMR" id="G5ECR7"/>
<reference evidence="3" key="3">
    <citation type="submission" date="2003-03" db="EMBL/GenBank/DDBJ databases">
        <authorList>
            <person name="Sulson J.E."/>
            <person name="Waterston R."/>
        </authorList>
    </citation>
    <scope>NUCLEOTIDE SEQUENCE</scope>
    <source>
        <strain evidence="3">Bristol N2</strain>
    </source>
</reference>
<dbReference type="HOGENOM" id="CLU_139243_0_0_1"/>
<dbReference type="Gene3D" id="3.10.20.90">
    <property type="entry name" value="Phosphatidylinositol 3-kinase Catalytic Subunit, Chain A, domain 1"/>
    <property type="match status" value="1"/>
</dbReference>
<dbReference type="KEGG" id="cel:CELE_Y41C4A.10"/>
<dbReference type="OMA" id="EDQMLFK"/>
<comment type="interaction">
    <interactant intactId="EBI-330567">
        <id>G5ECR7</id>
    </interactant>
    <interactant intactId="EBI-300574">
        <id>Q9BKS1</id>
        <label>elc-1</label>
    </interactant>
    <organismsDiffer>false</organismsDiffer>
    <experiments>3</experiments>
</comment>
<evidence type="ECO:0000313" key="3">
    <source>
        <dbReference type="EMBL" id="CAA21548.1"/>
    </source>
</evidence>
<dbReference type="PaxDb" id="6239-Y41C4A.10"/>
<organism evidence="3 4">
    <name type="scientific">Caenorhabditis elegans</name>
    <dbReference type="NCBI Taxonomy" id="6239"/>
    <lineage>
        <taxon>Eukaryota</taxon>
        <taxon>Metazoa</taxon>
        <taxon>Ecdysozoa</taxon>
        <taxon>Nematoda</taxon>
        <taxon>Chromadorea</taxon>
        <taxon>Rhabditida</taxon>
        <taxon>Rhabditina</taxon>
        <taxon>Rhabditomorpha</taxon>
        <taxon>Rhabditoidea</taxon>
        <taxon>Rhabditidae</taxon>
        <taxon>Peloderinae</taxon>
        <taxon>Caenorhabditis</taxon>
    </lineage>
</organism>
<dbReference type="Reactome" id="R-CEL-674695">
    <property type="pathway name" value="RNA Polymerase II Pre-transcription Events"/>
</dbReference>
<dbReference type="OrthoDB" id="7537057at2759"/>
<dbReference type="Reactome" id="R-CEL-983168">
    <property type="pathway name" value="Antigen processing: Ubiquitination &amp; Proteasome degradation"/>
</dbReference>
<dbReference type="SUPFAM" id="SSF54236">
    <property type="entry name" value="Ubiquitin-like"/>
    <property type="match status" value="1"/>
</dbReference>
<dbReference type="Reactome" id="R-CEL-1234176">
    <property type="pathway name" value="Oxygen-dependent proline hydroxylation of Hypoxia-inducible Factor Alpha"/>
</dbReference>
<sequence length="118" mass="13218">MSQQELFFEVRRNRSHIYLDAEESHSVMELKLMLAGITRDPVNHMELWKLDEDGNKSQLLHDTATLSDAGFSSTNAKAQCPAALGLRLTNAEEHLTISDVSTAPPIPDTMRQEQAPQE</sequence>
<name>G5ECR7_CAEEL</name>
<accession>G5ECR7</accession>
<protein>
    <submittedName>
        <fullName evidence="2">RNA polymerase II transcription factor SIII p18 subunit</fullName>
    </submittedName>
    <submittedName>
        <fullName evidence="3">Ubiquitin-like domain-containing protein</fullName>
    </submittedName>
</protein>
<dbReference type="PeptideAtlas" id="G5ECR7"/>
<proteinExistence type="evidence at protein level"/>
<dbReference type="PANTHER" id="PTHR13248:SF4">
    <property type="entry name" value="ELONGIN B"/>
    <property type="match status" value="1"/>
</dbReference>
<dbReference type="AlphaFoldDB" id="G5ECR7"/>
<dbReference type="CDD" id="cd01788">
    <property type="entry name" value="Ubl_ElonginB"/>
    <property type="match status" value="1"/>
</dbReference>
<dbReference type="InterPro" id="IPR029071">
    <property type="entry name" value="Ubiquitin-like_domsf"/>
</dbReference>
<dbReference type="Reactome" id="R-CEL-8951664">
    <property type="pathway name" value="Neddylation"/>
</dbReference>
<evidence type="ECO:0007829" key="6">
    <source>
        <dbReference type="PeptideAtlas" id="G5ECR7"/>
    </source>
</evidence>
<reference evidence="2" key="2">
    <citation type="submission" date="2000-12" db="EMBL/GenBank/DDBJ databases">
        <title>Expressed genes in C. elegans.</title>
        <authorList>
            <person name="Kohara Y."/>
            <person name="Shin'i T."/>
            <person name="Suzuki Y."/>
            <person name="Sugano S."/>
            <person name="Potdevin M."/>
            <person name="Thierry-Mieg Y."/>
            <person name="Thierry-Mieg D."/>
            <person name="Thierry-Mieg J."/>
        </authorList>
    </citation>
    <scope>NUCLEOTIDE SEQUENCE</scope>
</reference>
<dbReference type="GO" id="GO:0019904">
    <property type="term" value="F:protein domain specific binding"/>
    <property type="evidence" value="ECO:0000353"/>
    <property type="project" value="WormBase"/>
</dbReference>
<keyword evidence="6" id="KW-1267">Proteomics identification</keyword>
<dbReference type="InterPro" id="IPR039049">
    <property type="entry name" value="ELOB"/>
</dbReference>
<reference evidence="3 4" key="1">
    <citation type="journal article" date="1998" name="Science">
        <title>Genome sequence of the nematode C. elegans: a platform for investigating biology.</title>
        <authorList>
            <consortium name="The C. elegans sequencing consortium"/>
            <person name="Sulson J.E."/>
            <person name="Waterston R."/>
        </authorList>
    </citation>
    <scope>NUCLEOTIDE SEQUENCE [LARGE SCALE GENOMIC DNA]</scope>
    <source>
        <strain evidence="3 4">Bristol N2</strain>
    </source>
</reference>
<dbReference type="AGR" id="WB:WBGene00001235"/>
<dbReference type="FunCoup" id="G5ECR7">
    <property type="interactions" value="1205"/>
</dbReference>
<dbReference type="GO" id="GO:0006368">
    <property type="term" value="P:transcription elongation by RNA polymerase II"/>
    <property type="evidence" value="ECO:0007669"/>
    <property type="project" value="InterPro"/>
</dbReference>
<gene>
    <name evidence="3 5" type="primary">elb-1</name>
    <name evidence="2" type="synonym">3L686</name>
    <name evidence="3" type="ORF">CELE_Y41C4A.10</name>
    <name evidence="5" type="ORF">Y41C4A.10</name>
</gene>
<dbReference type="Proteomes" id="UP000001940">
    <property type="component" value="Chromosome III"/>
</dbReference>
<dbReference type="PANTHER" id="PTHR13248">
    <property type="entry name" value="TRANSCRIPTION ELONGATION FACTOR B POLYPEPTIDE 2"/>
    <property type="match status" value="1"/>
</dbReference>